<dbReference type="EMBL" id="BLTE01000001">
    <property type="protein sequence ID" value="GFK92381.1"/>
    <property type="molecule type" value="Genomic_DNA"/>
</dbReference>
<feature type="transmembrane region" description="Helical" evidence="6">
    <location>
        <begin position="356"/>
        <end position="376"/>
    </location>
</feature>
<dbReference type="InterPro" id="IPR003838">
    <property type="entry name" value="ABC3_permease_C"/>
</dbReference>
<keyword evidence="3 6" id="KW-0812">Transmembrane</keyword>
<dbReference type="Proteomes" id="UP000494245">
    <property type="component" value="Unassembled WGS sequence"/>
</dbReference>
<feature type="transmembrane region" description="Helical" evidence="6">
    <location>
        <begin position="774"/>
        <end position="795"/>
    </location>
</feature>
<feature type="domain" description="ABC3 transporter permease C-terminal" evidence="7">
    <location>
        <begin position="725"/>
        <end position="835"/>
    </location>
</feature>
<feature type="transmembrane region" description="Helical" evidence="6">
    <location>
        <begin position="397"/>
        <end position="419"/>
    </location>
</feature>
<dbReference type="Pfam" id="PF02687">
    <property type="entry name" value="FtsX"/>
    <property type="match status" value="2"/>
</dbReference>
<evidence type="ECO:0000256" key="5">
    <source>
        <dbReference type="ARBA" id="ARBA00023136"/>
    </source>
</evidence>
<keyword evidence="5 6" id="KW-0472">Membrane</keyword>
<dbReference type="PANTHER" id="PTHR30287">
    <property type="entry name" value="MEMBRANE COMPONENT OF PREDICTED ABC SUPERFAMILY METABOLITE UPTAKE TRANSPORTER"/>
    <property type="match status" value="1"/>
</dbReference>
<feature type="domain" description="MacB-like periplasmic core" evidence="8">
    <location>
        <begin position="30"/>
        <end position="233"/>
    </location>
</feature>
<protein>
    <submittedName>
        <fullName evidence="9">Uncharacterized protein</fullName>
    </submittedName>
</protein>
<dbReference type="InterPro" id="IPR025857">
    <property type="entry name" value="MacB_PCD"/>
</dbReference>
<evidence type="ECO:0000313" key="9">
    <source>
        <dbReference type="EMBL" id="GFK92381.1"/>
    </source>
</evidence>
<proteinExistence type="predicted"/>
<accession>A0A6V8LPD8</accession>
<keyword evidence="2" id="KW-1003">Cell membrane</keyword>
<gene>
    <name evidence="9" type="ORF">NNJEOMEG_00206</name>
</gene>
<evidence type="ECO:0000256" key="4">
    <source>
        <dbReference type="ARBA" id="ARBA00022989"/>
    </source>
</evidence>
<dbReference type="RefSeq" id="WP_173080442.1">
    <property type="nucleotide sequence ID" value="NZ_BLTE01000001.1"/>
</dbReference>
<feature type="transmembrane region" description="Helical" evidence="6">
    <location>
        <begin position="807"/>
        <end position="833"/>
    </location>
</feature>
<feature type="transmembrane region" description="Helical" evidence="6">
    <location>
        <begin position="431"/>
        <end position="456"/>
    </location>
</feature>
<dbReference type="Pfam" id="PF12704">
    <property type="entry name" value="MacB_PCD"/>
    <property type="match status" value="1"/>
</dbReference>
<evidence type="ECO:0000256" key="6">
    <source>
        <dbReference type="SAM" id="Phobius"/>
    </source>
</evidence>
<evidence type="ECO:0000259" key="8">
    <source>
        <dbReference type="Pfam" id="PF12704"/>
    </source>
</evidence>
<dbReference type="PANTHER" id="PTHR30287:SF1">
    <property type="entry name" value="INNER MEMBRANE PROTEIN"/>
    <property type="match status" value="1"/>
</dbReference>
<feature type="transmembrane region" description="Helical" evidence="6">
    <location>
        <begin position="307"/>
        <end position="336"/>
    </location>
</feature>
<reference evidence="9 10" key="2">
    <citation type="submission" date="2020-05" db="EMBL/GenBank/DDBJ databases">
        <title>Draft genome sequence of Desulfovibrio sp. strainFSS-1.</title>
        <authorList>
            <person name="Shimoshige H."/>
            <person name="Kobayashi H."/>
            <person name="Maekawa T."/>
        </authorList>
    </citation>
    <scope>NUCLEOTIDE SEQUENCE [LARGE SCALE GENOMIC DNA]</scope>
    <source>
        <strain evidence="9 10">SIID29052-01</strain>
    </source>
</reference>
<evidence type="ECO:0000256" key="3">
    <source>
        <dbReference type="ARBA" id="ARBA00022692"/>
    </source>
</evidence>
<dbReference type="GO" id="GO:0005886">
    <property type="term" value="C:plasma membrane"/>
    <property type="evidence" value="ECO:0007669"/>
    <property type="project" value="UniProtKB-SubCell"/>
</dbReference>
<evidence type="ECO:0000259" key="7">
    <source>
        <dbReference type="Pfam" id="PF02687"/>
    </source>
</evidence>
<dbReference type="InterPro" id="IPR038766">
    <property type="entry name" value="Membrane_comp_ABC_pdt"/>
</dbReference>
<evidence type="ECO:0000256" key="2">
    <source>
        <dbReference type="ARBA" id="ARBA00022475"/>
    </source>
</evidence>
<organism evidence="9 10">
    <name type="scientific">Fundidesulfovibrio magnetotacticus</name>
    <dbReference type="NCBI Taxonomy" id="2730080"/>
    <lineage>
        <taxon>Bacteria</taxon>
        <taxon>Pseudomonadati</taxon>
        <taxon>Thermodesulfobacteriota</taxon>
        <taxon>Desulfovibrionia</taxon>
        <taxon>Desulfovibrionales</taxon>
        <taxon>Desulfovibrionaceae</taxon>
        <taxon>Fundidesulfovibrio</taxon>
    </lineage>
</organism>
<comment type="subcellular location">
    <subcellularLocation>
        <location evidence="1">Cell membrane</location>
        <topology evidence="1">Multi-pass membrane protein</topology>
    </subcellularLocation>
</comment>
<feature type="domain" description="ABC3 transporter permease C-terminal" evidence="7">
    <location>
        <begin position="269"/>
        <end position="384"/>
    </location>
</feature>
<sequence length="844" mass="88881">MPFSLPLPLVLARRELRGGVRGLWTFLGCLGLGVAAIALVGTLSEAFRASVSEQAAQLMGGDVEVSLSNAPLADADLARLAARGRVGRVLEMRAMAYGEGEGRRALVSAKAVDGAWPLLGTLETDPALERDEALAERDGVHGTVVHPDLLERLGVRVGDFIEVGDARFQVRAVLRSEPDRAMRLLAFGPRLLLSVEGMERTGLARPGSMVRHEYRLLLPSGADAAETARELKESFADPGVRVRTASEAAPSIRDGFGRLGGLMALVGLSALLLGGLGVSEGVAGYLEGKTRTIATLKALGSPRRLVFWTFFPQVLALALAGIGLGLAVGAAVGWLAAPLLGSVLPVEPKPGLYPRALGLAGLFGLITAVAFALPPLSSRLRVSPLTLFRGYVAPEKARPTGGAVAASGLLAAALSWLVLASSPDPRLGWGFLGACAACAVAFWLLAKLLTLLARALPEPRDPRVALALRGLHRPGNPTGAVVACLGLGLTALCAVSLSDANFQHAMKSELPAQAPAFFFLDVQPYQLEEFEGIVRGVPGVTRVDVAPSLRGRIVRVKGVPVEQLDVAENVAWAVRGDRSLSYSREMPPDARLTAGAWWPADYAGEPLVSLDEEVAKGLGLRVGDTVSVSVLGREVELKVASLRRINWLSLSLNHVFVLSPGVIDQAPLSYLATAYVDPARPEAYSKVYQGVSSRMGNVSIQRVDEALADVGRLAGQIALAVRASAAVTLLAGLLVLSQSLRAAMARRVYETVVFKVCGAGRRDVMGIMLVEHGLAGLAAGLAALALGSGLSWFFITSYLQVEWSFFAGPVLGVLGTAMALTLAMSLAGMWRVLSQKAAPYLREE</sequence>
<keyword evidence="10" id="KW-1185">Reference proteome</keyword>
<reference evidence="9 10" key="1">
    <citation type="submission" date="2020-04" db="EMBL/GenBank/DDBJ databases">
        <authorList>
            <consortium name="Desulfovibrio sp. FSS-1 genome sequencing consortium"/>
            <person name="Shimoshige H."/>
            <person name="Kobayashi H."/>
            <person name="Maekawa T."/>
        </authorList>
    </citation>
    <scope>NUCLEOTIDE SEQUENCE [LARGE SCALE GENOMIC DNA]</scope>
    <source>
        <strain evidence="9 10">SIID29052-01</strain>
    </source>
</reference>
<feature type="transmembrane region" description="Helical" evidence="6">
    <location>
        <begin position="717"/>
        <end position="737"/>
    </location>
</feature>
<evidence type="ECO:0000313" key="10">
    <source>
        <dbReference type="Proteomes" id="UP000494245"/>
    </source>
</evidence>
<feature type="transmembrane region" description="Helical" evidence="6">
    <location>
        <begin position="23"/>
        <end position="43"/>
    </location>
</feature>
<name>A0A6V8LPD8_9BACT</name>
<keyword evidence="4 6" id="KW-1133">Transmembrane helix</keyword>
<feature type="transmembrane region" description="Helical" evidence="6">
    <location>
        <begin position="262"/>
        <end position="286"/>
    </location>
</feature>
<dbReference type="AlphaFoldDB" id="A0A6V8LPD8"/>
<comment type="caution">
    <text evidence="9">The sequence shown here is derived from an EMBL/GenBank/DDBJ whole genome shotgun (WGS) entry which is preliminary data.</text>
</comment>
<evidence type="ECO:0000256" key="1">
    <source>
        <dbReference type="ARBA" id="ARBA00004651"/>
    </source>
</evidence>